<dbReference type="Pfam" id="PF06992">
    <property type="entry name" value="Phage_lambda_P"/>
    <property type="match status" value="1"/>
</dbReference>
<reference evidence="1 2" key="1">
    <citation type="submission" date="2020-07" db="EMBL/GenBank/DDBJ databases">
        <title>Taxonomic revisions and descriptions of new bacterial species based on genomic comparisons in the high-G+C-content subgroup of the family Alcaligenaceae.</title>
        <authorList>
            <person name="Szabo A."/>
            <person name="Felfoldi T."/>
        </authorList>
    </citation>
    <scope>NUCLEOTIDE SEQUENCE [LARGE SCALE GENOMIC DNA]</scope>
    <source>
        <strain evidence="1 2">DSM 25264</strain>
    </source>
</reference>
<comment type="caution">
    <text evidence="1">The sequence shown here is derived from an EMBL/GenBank/DDBJ whole genome shotgun (WGS) entry which is preliminary data.</text>
</comment>
<dbReference type="RefSeq" id="WP_129971431.1">
    <property type="nucleotide sequence ID" value="NZ_JACCEW010000008.1"/>
</dbReference>
<sequence>MTTTVPSTSKQCVWTEPRAKLDGASIITHLYNRLDGMYPNRWSASFSSPTAIEAWKAAWVEAFLEDGLTPQDVAQGLRACRKIYDWPPSLTEFIKACRPNIDPELAFHEAIRGMAQRQRGERGNWSHPAIYHAAVSIGAHDMLHGSYPAMKGRWNRVFADELAKGQWEPIPEARAALPAPRKTEQTDRAAQQAVEQLGIGGIGKGNGRDPLSWARAVVANPRGRTRTVIDMARRALHDGAEYA</sequence>
<evidence type="ECO:0000313" key="1">
    <source>
        <dbReference type="EMBL" id="NYT38889.1"/>
    </source>
</evidence>
<accession>A0A853FG88</accession>
<protein>
    <recommendedName>
        <fullName evidence="3">Replication protein</fullName>
    </recommendedName>
</protein>
<dbReference type="EMBL" id="JACCEW010000008">
    <property type="protein sequence ID" value="NYT38889.1"/>
    <property type="molecule type" value="Genomic_DNA"/>
</dbReference>
<dbReference type="Proteomes" id="UP000580517">
    <property type="component" value="Unassembled WGS sequence"/>
</dbReference>
<organism evidence="1 2">
    <name type="scientific">Allopusillimonas soli</name>
    <dbReference type="NCBI Taxonomy" id="659016"/>
    <lineage>
        <taxon>Bacteria</taxon>
        <taxon>Pseudomonadati</taxon>
        <taxon>Pseudomonadota</taxon>
        <taxon>Betaproteobacteria</taxon>
        <taxon>Burkholderiales</taxon>
        <taxon>Alcaligenaceae</taxon>
        <taxon>Allopusillimonas</taxon>
    </lineage>
</organism>
<proteinExistence type="predicted"/>
<dbReference type="OrthoDB" id="8946427at2"/>
<dbReference type="InterPro" id="IPR009731">
    <property type="entry name" value="P-like"/>
</dbReference>
<evidence type="ECO:0000313" key="2">
    <source>
        <dbReference type="Proteomes" id="UP000580517"/>
    </source>
</evidence>
<evidence type="ECO:0008006" key="3">
    <source>
        <dbReference type="Google" id="ProtNLM"/>
    </source>
</evidence>
<gene>
    <name evidence="1" type="ORF">H0A68_18595</name>
</gene>
<dbReference type="AlphaFoldDB" id="A0A853FG88"/>
<keyword evidence="2" id="KW-1185">Reference proteome</keyword>
<dbReference type="GO" id="GO:0006270">
    <property type="term" value="P:DNA replication initiation"/>
    <property type="evidence" value="ECO:0007669"/>
    <property type="project" value="InterPro"/>
</dbReference>
<name>A0A853FG88_9BURK</name>